<dbReference type="InterPro" id="IPR050196">
    <property type="entry name" value="Cytochrome_P450_Monoox"/>
</dbReference>
<keyword evidence="5 7" id="KW-0408">Iron</keyword>
<dbReference type="InterPro" id="IPR017972">
    <property type="entry name" value="Cyt_P450_CS"/>
</dbReference>
<protein>
    <submittedName>
        <fullName evidence="8">Pentalenene oxygenase</fullName>
        <ecNumber evidence="8">1.14.13.133</ecNumber>
    </submittedName>
</protein>
<dbReference type="GO" id="GO:0016705">
    <property type="term" value="F:oxidoreductase activity, acting on paired donors, with incorporation or reduction of molecular oxygen"/>
    <property type="evidence" value="ECO:0007669"/>
    <property type="project" value="InterPro"/>
</dbReference>
<dbReference type="OrthoDB" id="9764248at2"/>
<evidence type="ECO:0000256" key="7">
    <source>
        <dbReference type="RuleBase" id="RU000461"/>
    </source>
</evidence>
<accession>A0A2S9YET9</accession>
<keyword evidence="4 7" id="KW-0560">Oxidoreductase</keyword>
<keyword evidence="9" id="KW-1185">Reference proteome</keyword>
<keyword evidence="3 7" id="KW-0479">Metal-binding</keyword>
<gene>
    <name evidence="8" type="primary">ptlI_1</name>
    <name evidence="8" type="ORF">ENSA5_14200</name>
</gene>
<evidence type="ECO:0000256" key="5">
    <source>
        <dbReference type="ARBA" id="ARBA00023004"/>
    </source>
</evidence>
<evidence type="ECO:0000313" key="9">
    <source>
        <dbReference type="Proteomes" id="UP000237968"/>
    </source>
</evidence>
<dbReference type="GO" id="GO:0020037">
    <property type="term" value="F:heme binding"/>
    <property type="evidence" value="ECO:0007669"/>
    <property type="project" value="InterPro"/>
</dbReference>
<evidence type="ECO:0000256" key="1">
    <source>
        <dbReference type="ARBA" id="ARBA00010617"/>
    </source>
</evidence>
<proteinExistence type="inferred from homology"/>
<evidence type="ECO:0000256" key="4">
    <source>
        <dbReference type="ARBA" id="ARBA00023002"/>
    </source>
</evidence>
<organism evidence="8 9">
    <name type="scientific">Enhygromyxa salina</name>
    <dbReference type="NCBI Taxonomy" id="215803"/>
    <lineage>
        <taxon>Bacteria</taxon>
        <taxon>Pseudomonadati</taxon>
        <taxon>Myxococcota</taxon>
        <taxon>Polyangia</taxon>
        <taxon>Nannocystales</taxon>
        <taxon>Nannocystaceae</taxon>
        <taxon>Enhygromyxa</taxon>
    </lineage>
</organism>
<dbReference type="PRINTS" id="PR00385">
    <property type="entry name" value="P450"/>
</dbReference>
<dbReference type="EC" id="1.14.13.133" evidence="8"/>
<dbReference type="PANTHER" id="PTHR24291">
    <property type="entry name" value="CYTOCHROME P450 FAMILY 4"/>
    <property type="match status" value="1"/>
</dbReference>
<dbReference type="InterPro" id="IPR002397">
    <property type="entry name" value="Cyt_P450_B"/>
</dbReference>
<dbReference type="EMBL" id="PVNK01000074">
    <property type="protein sequence ID" value="PRQ03617.1"/>
    <property type="molecule type" value="Genomic_DNA"/>
</dbReference>
<dbReference type="InterPro" id="IPR036396">
    <property type="entry name" value="Cyt_P450_sf"/>
</dbReference>
<evidence type="ECO:0000256" key="6">
    <source>
        <dbReference type="ARBA" id="ARBA00023033"/>
    </source>
</evidence>
<comment type="similarity">
    <text evidence="1 7">Belongs to the cytochrome P450 family.</text>
</comment>
<keyword evidence="6 7" id="KW-0503">Monooxygenase</keyword>
<evidence type="ECO:0000256" key="2">
    <source>
        <dbReference type="ARBA" id="ARBA00022617"/>
    </source>
</evidence>
<keyword evidence="2 7" id="KW-0349">Heme</keyword>
<dbReference type="Proteomes" id="UP000237968">
    <property type="component" value="Unassembled WGS sequence"/>
</dbReference>
<name>A0A2S9YET9_9BACT</name>
<dbReference type="PANTHER" id="PTHR24291:SF50">
    <property type="entry name" value="BIFUNCTIONAL ALBAFLAVENONE MONOOXYGENASE_TERPENE SYNTHASE"/>
    <property type="match status" value="1"/>
</dbReference>
<dbReference type="Gene3D" id="1.10.630.10">
    <property type="entry name" value="Cytochrome P450"/>
    <property type="match status" value="1"/>
</dbReference>
<dbReference type="GO" id="GO:0004497">
    <property type="term" value="F:monooxygenase activity"/>
    <property type="evidence" value="ECO:0007669"/>
    <property type="project" value="UniProtKB-KW"/>
</dbReference>
<dbReference type="AlphaFoldDB" id="A0A2S9YET9"/>
<reference evidence="8 9" key="1">
    <citation type="submission" date="2018-03" db="EMBL/GenBank/DDBJ databases">
        <title>Draft Genome Sequences of the Obligatory Marine Myxobacteria Enhygromyxa salina SWB005.</title>
        <authorList>
            <person name="Poehlein A."/>
            <person name="Moghaddam J.A."/>
            <person name="Harms H."/>
            <person name="Alanjari M."/>
            <person name="Koenig G.M."/>
            <person name="Daniel R."/>
            <person name="Schaeberle T.F."/>
        </authorList>
    </citation>
    <scope>NUCLEOTIDE SEQUENCE [LARGE SCALE GENOMIC DNA]</scope>
    <source>
        <strain evidence="8 9">SWB005</strain>
    </source>
</reference>
<dbReference type="GO" id="GO:0005506">
    <property type="term" value="F:iron ion binding"/>
    <property type="evidence" value="ECO:0007669"/>
    <property type="project" value="InterPro"/>
</dbReference>
<evidence type="ECO:0000256" key="3">
    <source>
        <dbReference type="ARBA" id="ARBA00022723"/>
    </source>
</evidence>
<dbReference type="InterPro" id="IPR001128">
    <property type="entry name" value="Cyt_P450"/>
</dbReference>
<sequence length="409" mass="45852">MGAWAQLRALRRDFLGYLLDAARLGDLVLLRPAPGVKIWLVNHPELIFEVLVSRAAEMQKSAMTNKMVGKFLGQGLVLAEGELHRQQRRAIQPAFRGSVVAALSPAIEAATTAATRSWRDGQAVEIEGTMTRLSLLIIAQLLFGEGEGARGGTDASLQRAMERFGESMAQRFRSMPLPNWLPTARRRAERAAIEVFDHAIAKHLETSPSDSLATKLLALGLAPAEIRDHIATLYFAGHETTAKWLTWTLWLIARDPELGERLRDDESDALLNRVLLESLRLYPPAWLFDRETTTELELGGYAIPKRSTLYLSPFVSHRDPRYFDAPDQFCPERFVGGFEASLPRGAYYPFGFGPRNCVGRPLAELTARVALRDLLKRWRFSVDPKLELRPQPASTLRPTTPLYLTIHPH</sequence>
<evidence type="ECO:0000313" key="8">
    <source>
        <dbReference type="EMBL" id="PRQ03617.1"/>
    </source>
</evidence>
<comment type="caution">
    <text evidence="8">The sequence shown here is derived from an EMBL/GenBank/DDBJ whole genome shotgun (WGS) entry which is preliminary data.</text>
</comment>
<dbReference type="SUPFAM" id="SSF48264">
    <property type="entry name" value="Cytochrome P450"/>
    <property type="match status" value="1"/>
</dbReference>
<dbReference type="PRINTS" id="PR00359">
    <property type="entry name" value="BP450"/>
</dbReference>
<dbReference type="Pfam" id="PF00067">
    <property type="entry name" value="p450"/>
    <property type="match status" value="1"/>
</dbReference>
<dbReference type="PROSITE" id="PS00086">
    <property type="entry name" value="CYTOCHROME_P450"/>
    <property type="match status" value="1"/>
</dbReference>
<dbReference type="RefSeq" id="WP_106390895.1">
    <property type="nucleotide sequence ID" value="NZ_PVNK01000074.1"/>
</dbReference>